<reference evidence="12 13" key="1">
    <citation type="submission" date="2018-02" db="EMBL/GenBank/DDBJ databases">
        <title>Genomic Encyclopedia of Archaeal and Bacterial Type Strains, Phase II (KMG-II): from individual species to whole genera.</title>
        <authorList>
            <person name="Goeker M."/>
        </authorList>
    </citation>
    <scope>NUCLEOTIDE SEQUENCE [LARGE SCALE GENOMIC DNA]</scope>
    <source>
        <strain evidence="12 13">DSM 22857</strain>
    </source>
</reference>
<dbReference type="InterPro" id="IPR039155">
    <property type="entry name" value="MLEC"/>
</dbReference>
<keyword evidence="6" id="KW-1133">Transmembrane helix</keyword>
<keyword evidence="9" id="KW-0119">Carbohydrate metabolism</keyword>
<dbReference type="InterPro" id="IPR000757">
    <property type="entry name" value="Beta-glucanase-like"/>
</dbReference>
<dbReference type="SUPFAM" id="SSF49899">
    <property type="entry name" value="Concanavalin A-like lectins/glucanases"/>
    <property type="match status" value="1"/>
</dbReference>
<keyword evidence="4 10" id="KW-0732">Signal</keyword>
<name>A0A2S6IM19_9ACTN</name>
<evidence type="ECO:0000313" key="12">
    <source>
        <dbReference type="EMBL" id="PPK95221.1"/>
    </source>
</evidence>
<dbReference type="AlphaFoldDB" id="A0A2S6IM19"/>
<dbReference type="CDD" id="cd00413">
    <property type="entry name" value="Glyco_hydrolase_16"/>
    <property type="match status" value="1"/>
</dbReference>
<keyword evidence="3" id="KW-0812">Transmembrane</keyword>
<keyword evidence="5" id="KW-0256">Endoplasmic reticulum</keyword>
<evidence type="ECO:0000259" key="11">
    <source>
        <dbReference type="PROSITE" id="PS51762"/>
    </source>
</evidence>
<dbReference type="RefSeq" id="WP_104432618.1">
    <property type="nucleotide sequence ID" value="NZ_PTJD01000006.1"/>
</dbReference>
<gene>
    <name evidence="12" type="ORF">CLV92_10642</name>
</gene>
<organism evidence="12 13">
    <name type="scientific">Kineococcus xinjiangensis</name>
    <dbReference type="NCBI Taxonomy" id="512762"/>
    <lineage>
        <taxon>Bacteria</taxon>
        <taxon>Bacillati</taxon>
        <taxon>Actinomycetota</taxon>
        <taxon>Actinomycetes</taxon>
        <taxon>Kineosporiales</taxon>
        <taxon>Kineosporiaceae</taxon>
        <taxon>Kineococcus</taxon>
    </lineage>
</organism>
<dbReference type="GO" id="GO:0004553">
    <property type="term" value="F:hydrolase activity, hydrolyzing O-glycosyl compounds"/>
    <property type="evidence" value="ECO:0007669"/>
    <property type="project" value="InterPro"/>
</dbReference>
<dbReference type="PANTHER" id="PTHR13460">
    <property type="match status" value="1"/>
</dbReference>
<dbReference type="InterPro" id="IPR021720">
    <property type="entry name" value="Malectin_dom"/>
</dbReference>
<dbReference type="GO" id="GO:0016020">
    <property type="term" value="C:membrane"/>
    <property type="evidence" value="ECO:0007669"/>
    <property type="project" value="TreeGrafter"/>
</dbReference>
<dbReference type="OrthoDB" id="9809583at2"/>
<evidence type="ECO:0000256" key="2">
    <source>
        <dbReference type="ARBA" id="ARBA00009141"/>
    </source>
</evidence>
<dbReference type="GO" id="GO:0005975">
    <property type="term" value="P:carbohydrate metabolic process"/>
    <property type="evidence" value="ECO:0007669"/>
    <property type="project" value="InterPro"/>
</dbReference>
<evidence type="ECO:0000256" key="4">
    <source>
        <dbReference type="ARBA" id="ARBA00022729"/>
    </source>
</evidence>
<evidence type="ECO:0000313" key="13">
    <source>
        <dbReference type="Proteomes" id="UP000239485"/>
    </source>
</evidence>
<dbReference type="PROSITE" id="PS51257">
    <property type="entry name" value="PROKAR_LIPOPROTEIN"/>
    <property type="match status" value="1"/>
</dbReference>
<evidence type="ECO:0000256" key="5">
    <source>
        <dbReference type="ARBA" id="ARBA00022824"/>
    </source>
</evidence>
<keyword evidence="12" id="KW-0378">Hydrolase</keyword>
<dbReference type="EMBL" id="PTJD01000006">
    <property type="protein sequence ID" value="PPK95221.1"/>
    <property type="molecule type" value="Genomic_DNA"/>
</dbReference>
<dbReference type="Gene3D" id="2.60.120.200">
    <property type="match status" value="1"/>
</dbReference>
<evidence type="ECO:0000256" key="10">
    <source>
        <dbReference type="SAM" id="SignalP"/>
    </source>
</evidence>
<comment type="caution">
    <text evidence="12">The sequence shown here is derived from an EMBL/GenBank/DDBJ whole genome shotgun (WGS) entry which is preliminary data.</text>
</comment>
<dbReference type="InterPro" id="IPR013320">
    <property type="entry name" value="ConA-like_dom_sf"/>
</dbReference>
<dbReference type="Pfam" id="PF00722">
    <property type="entry name" value="Glyco_hydro_16"/>
    <property type="match status" value="1"/>
</dbReference>
<feature type="domain" description="GH16" evidence="11">
    <location>
        <begin position="332"/>
        <end position="554"/>
    </location>
</feature>
<evidence type="ECO:0000256" key="3">
    <source>
        <dbReference type="ARBA" id="ARBA00022692"/>
    </source>
</evidence>
<dbReference type="SUPFAM" id="SSF49785">
    <property type="entry name" value="Galactose-binding domain-like"/>
    <property type="match status" value="2"/>
</dbReference>
<evidence type="ECO:0000256" key="6">
    <source>
        <dbReference type="ARBA" id="ARBA00022989"/>
    </source>
</evidence>
<dbReference type="GO" id="GO:0030246">
    <property type="term" value="F:carbohydrate binding"/>
    <property type="evidence" value="ECO:0007669"/>
    <property type="project" value="InterPro"/>
</dbReference>
<dbReference type="PANTHER" id="PTHR13460:SF0">
    <property type="entry name" value="MALECTIN"/>
    <property type="match status" value="1"/>
</dbReference>
<sequence>MRLLGFFTTAVATTVATSCLIVQPVAATTSTSGPIALNAGGGAVTASGVAYSADAFNLGGWGSTATLPTGTTDAAVHSKVRVGSSGYSVPVTNGTYHVTLQTVENYWTEAGKRVFDVNLEGKQVLAAFDPFAAAGGKGVPINRTFEVSVADGKLDLGLKAIVNNTIVSGLVIAPYTPAPTTGSTEDVNSTIAVNTGGGFTTTSGITYMADSYGNGGRNATAAVPAGTTDFEVYSKIRVGSTGYTVPVTNGTYEVRFQTLENYWSAPGKRVFDVSLEGKPVLTAFDPFVAAGAKNTPITRTFEVGVTDGWLNLGLHSRIDSTVIAGLVVIPKVAAGTAPAPSTFKLQSFEGFDSTLNDTMWWRYGGVATASGSPYASSGVSVTGGNLVLTSRKGTDGVWRGAGVGHRVNQTYGRWTMRARAEKGRGITMVALLWPTAGGWPPEIDFAEDNGGDRDMMSATAHFADHTRKHSETAIDSTQWHDYAVEWTPGQIKYLIDGKVWAAVADSRVPSQAMRLGIQSEAWVKGTNWIYPIDATTPSQVRIYVDSVKVETFLG</sequence>
<keyword evidence="13" id="KW-1185">Reference proteome</keyword>
<evidence type="ECO:0000256" key="7">
    <source>
        <dbReference type="ARBA" id="ARBA00023136"/>
    </source>
</evidence>
<proteinExistence type="inferred from homology"/>
<feature type="signal peptide" evidence="10">
    <location>
        <begin position="1"/>
        <end position="27"/>
    </location>
</feature>
<dbReference type="Pfam" id="PF11721">
    <property type="entry name" value="Malectin"/>
    <property type="match status" value="2"/>
</dbReference>
<comment type="similarity">
    <text evidence="2">Belongs to the malectin family.</text>
</comment>
<evidence type="ECO:0000256" key="9">
    <source>
        <dbReference type="ARBA" id="ARBA00023277"/>
    </source>
</evidence>
<accession>A0A2S6IM19</accession>
<dbReference type="Gene3D" id="2.60.120.430">
    <property type="entry name" value="Galactose-binding lectin"/>
    <property type="match status" value="2"/>
</dbReference>
<dbReference type="Proteomes" id="UP000239485">
    <property type="component" value="Unassembled WGS sequence"/>
</dbReference>
<comment type="subcellular location">
    <subcellularLocation>
        <location evidence="1">Endoplasmic reticulum membrane</location>
        <topology evidence="1">Single-pass type I membrane protein</topology>
    </subcellularLocation>
</comment>
<evidence type="ECO:0000256" key="1">
    <source>
        <dbReference type="ARBA" id="ARBA00004115"/>
    </source>
</evidence>
<evidence type="ECO:0000256" key="8">
    <source>
        <dbReference type="ARBA" id="ARBA00023180"/>
    </source>
</evidence>
<keyword evidence="8" id="KW-0325">Glycoprotein</keyword>
<keyword evidence="7" id="KW-0472">Membrane</keyword>
<protein>
    <submittedName>
        <fullName evidence="12">Glycosyl hydrolase family 16</fullName>
    </submittedName>
</protein>
<dbReference type="InterPro" id="IPR008979">
    <property type="entry name" value="Galactose-bd-like_sf"/>
</dbReference>
<dbReference type="PROSITE" id="PS51762">
    <property type="entry name" value="GH16_2"/>
    <property type="match status" value="1"/>
</dbReference>
<feature type="chain" id="PRO_5015630119" evidence="10">
    <location>
        <begin position="28"/>
        <end position="554"/>
    </location>
</feature>